<name>X6MRT9_RETFI</name>
<dbReference type="GO" id="GO:0006898">
    <property type="term" value="P:receptor-mediated endocytosis"/>
    <property type="evidence" value="ECO:0007669"/>
    <property type="project" value="TreeGrafter"/>
</dbReference>
<dbReference type="PANTHER" id="PTHR10292:SF1">
    <property type="entry name" value="CLATHRIN HEAVY CHAIN"/>
    <property type="match status" value="1"/>
</dbReference>
<comment type="caution">
    <text evidence="1">The sequence shown here is derived from an EMBL/GenBank/DDBJ whole genome shotgun (WGS) entry which is preliminary data.</text>
</comment>
<dbReference type="GO" id="GO:0030130">
    <property type="term" value="C:clathrin coat of trans-Golgi network vesicle"/>
    <property type="evidence" value="ECO:0007669"/>
    <property type="project" value="InterPro"/>
</dbReference>
<dbReference type="GO" id="GO:0071439">
    <property type="term" value="C:clathrin complex"/>
    <property type="evidence" value="ECO:0007669"/>
    <property type="project" value="TreeGrafter"/>
</dbReference>
<proteinExistence type="predicted"/>
<reference evidence="1 2" key="1">
    <citation type="journal article" date="2013" name="Curr. Biol.">
        <title>The Genome of the Foraminiferan Reticulomyxa filosa.</title>
        <authorList>
            <person name="Glockner G."/>
            <person name="Hulsmann N."/>
            <person name="Schleicher M."/>
            <person name="Noegel A.A."/>
            <person name="Eichinger L."/>
            <person name="Gallinger C."/>
            <person name="Pawlowski J."/>
            <person name="Sierra R."/>
            <person name="Euteneuer U."/>
            <person name="Pillet L."/>
            <person name="Moustafa A."/>
            <person name="Platzer M."/>
            <person name="Groth M."/>
            <person name="Szafranski K."/>
            <person name="Schliwa M."/>
        </authorList>
    </citation>
    <scope>NUCLEOTIDE SEQUENCE [LARGE SCALE GENOMIC DNA]</scope>
</reference>
<dbReference type="InterPro" id="IPR016025">
    <property type="entry name" value="Clathrin_H-chain_N"/>
</dbReference>
<dbReference type="GO" id="GO:0006886">
    <property type="term" value="P:intracellular protein transport"/>
    <property type="evidence" value="ECO:0007669"/>
    <property type="project" value="InterPro"/>
</dbReference>
<evidence type="ECO:0000313" key="1">
    <source>
        <dbReference type="EMBL" id="ETO16529.1"/>
    </source>
</evidence>
<organism evidence="1 2">
    <name type="scientific">Reticulomyxa filosa</name>
    <dbReference type="NCBI Taxonomy" id="46433"/>
    <lineage>
        <taxon>Eukaryota</taxon>
        <taxon>Sar</taxon>
        <taxon>Rhizaria</taxon>
        <taxon>Retaria</taxon>
        <taxon>Foraminifera</taxon>
        <taxon>Monothalamids</taxon>
        <taxon>Reticulomyxidae</taxon>
        <taxon>Reticulomyxa</taxon>
    </lineage>
</organism>
<dbReference type="Gene3D" id="2.130.10.110">
    <property type="entry name" value="Clathrin heavy-chain terminal domain"/>
    <property type="match status" value="1"/>
</dbReference>
<dbReference type="SUPFAM" id="SSF50989">
    <property type="entry name" value="Clathrin heavy-chain terminal domain"/>
    <property type="match status" value="1"/>
</dbReference>
<sequence length="265" mass="30518">MKNEETQKIEHVLQLYSAQHKCYQPKMNAYGGCFVEATLKTTTTTKFFGLNIHFCNVFECVNKDIMELFIMELSDYSGSTSHKVQAIIRFQDPNDFIVSMLPSTDCRFLYAFTQAGFVLFFDISTGKCLFNSQIFKVKTYFEMIECIQETTVLLVVPNVEANGFLTIDQTGQIASINIDEKNFFNYIMTYLYQTRPDDAKEFAQSLVNQNFLSITDVMNTLSENGRNDIDKKNHEKITFSSFFENLKIFKYIRAVAKVGQVAKLN</sequence>
<dbReference type="AlphaFoldDB" id="X6MRT9"/>
<protein>
    <submittedName>
        <fullName evidence="1">Uncharacterized protein</fullName>
    </submittedName>
</protein>
<accession>X6MRT9</accession>
<evidence type="ECO:0000313" key="2">
    <source>
        <dbReference type="Proteomes" id="UP000023152"/>
    </source>
</evidence>
<dbReference type="GO" id="GO:0030132">
    <property type="term" value="C:clathrin coat of coated pit"/>
    <property type="evidence" value="ECO:0007669"/>
    <property type="project" value="InterPro"/>
</dbReference>
<dbReference type="EMBL" id="ASPP01018149">
    <property type="protein sequence ID" value="ETO16529.1"/>
    <property type="molecule type" value="Genomic_DNA"/>
</dbReference>
<dbReference type="OrthoDB" id="2113814at2759"/>
<dbReference type="Proteomes" id="UP000023152">
    <property type="component" value="Unassembled WGS sequence"/>
</dbReference>
<dbReference type="GO" id="GO:0032051">
    <property type="term" value="F:clathrin light chain binding"/>
    <property type="evidence" value="ECO:0007669"/>
    <property type="project" value="TreeGrafter"/>
</dbReference>
<keyword evidence="2" id="KW-1185">Reference proteome</keyword>
<dbReference type="PANTHER" id="PTHR10292">
    <property type="entry name" value="CLATHRIN HEAVY CHAIN RELATED"/>
    <property type="match status" value="1"/>
</dbReference>
<dbReference type="GO" id="GO:0005198">
    <property type="term" value="F:structural molecule activity"/>
    <property type="evidence" value="ECO:0007669"/>
    <property type="project" value="InterPro"/>
</dbReference>
<gene>
    <name evidence="1" type="ORF">RFI_20810</name>
</gene>